<sequence length="36" mass="4174">MTDQTQRHEIDRINTQMDRFTLAFGDAGDLVSMLMD</sequence>
<gene>
    <name evidence="1" type="ORF">AW06_001155</name>
</gene>
<dbReference type="AlphaFoldDB" id="A0A080MB27"/>
<dbReference type="Proteomes" id="UP000021315">
    <property type="component" value="Unassembled WGS sequence"/>
</dbReference>
<evidence type="ECO:0000313" key="1">
    <source>
        <dbReference type="EMBL" id="KFB77635.1"/>
    </source>
</evidence>
<organism evidence="1 2">
    <name type="scientific">Candidatus Accumulibacter cognatus</name>
    <dbReference type="NCBI Taxonomy" id="2954383"/>
    <lineage>
        <taxon>Bacteria</taxon>
        <taxon>Pseudomonadati</taxon>
        <taxon>Pseudomonadota</taxon>
        <taxon>Betaproteobacteria</taxon>
        <taxon>Candidatus Accumulibacter</taxon>
    </lineage>
</organism>
<proteinExistence type="predicted"/>
<reference evidence="1" key="1">
    <citation type="submission" date="2014-02" db="EMBL/GenBank/DDBJ databases">
        <title>Expanding our view of genomic diversity in Candidatus Accumulibacter clades.</title>
        <authorList>
            <person name="Skennerton C.T."/>
            <person name="Barr J.J."/>
            <person name="Slater F.R."/>
            <person name="Bond P.L."/>
            <person name="Tyson G.W."/>
        </authorList>
    </citation>
    <scope>NUCLEOTIDE SEQUENCE [LARGE SCALE GENOMIC DNA]</scope>
</reference>
<evidence type="ECO:0000313" key="2">
    <source>
        <dbReference type="Proteomes" id="UP000021315"/>
    </source>
</evidence>
<accession>A0A080MB27</accession>
<comment type="caution">
    <text evidence="1">The sequence shown here is derived from an EMBL/GenBank/DDBJ whole genome shotgun (WGS) entry which is preliminary data.</text>
</comment>
<name>A0A080MB27_9PROT</name>
<protein>
    <submittedName>
        <fullName evidence="1">Uncharacterized protein</fullName>
    </submittedName>
</protein>
<dbReference type="EMBL" id="JDST02000019">
    <property type="protein sequence ID" value="KFB77635.1"/>
    <property type="molecule type" value="Genomic_DNA"/>
</dbReference>
<keyword evidence="2" id="KW-1185">Reference proteome</keyword>